<feature type="signal peptide" evidence="3">
    <location>
        <begin position="1"/>
        <end position="34"/>
    </location>
</feature>
<dbReference type="RefSeq" id="WP_137308915.1">
    <property type="nucleotide sequence ID" value="NZ_SZNQ01000001.1"/>
</dbReference>
<feature type="compositionally biased region" description="Polar residues" evidence="1">
    <location>
        <begin position="191"/>
        <end position="200"/>
    </location>
</feature>
<sequence>MSHNRRTAARSARILGVSAASAALALGAAGSALACSLADFSAAALCDGGKGVITVTDKDASGVPAVVTVYLENNGSDLRQVGEQTVIGTKEGAQVQFAEEWKPGAVYRVHVTATRGTKTFVNDDIPLLTAPAKACAAEQTAKPSPSTSRSATGKPSASASASTPPGDDTTATASGSAAAPAPGGNEVSPAAQESNLAETGADSNTPVIAGIAAALVAVGGAAVFFGMRRRGAGNRH</sequence>
<proteinExistence type="predicted"/>
<dbReference type="EMBL" id="SZNQ01000001">
    <property type="protein sequence ID" value="TKT03041.1"/>
    <property type="molecule type" value="Genomic_DNA"/>
</dbReference>
<evidence type="ECO:0000256" key="1">
    <source>
        <dbReference type="SAM" id="MobiDB-lite"/>
    </source>
</evidence>
<dbReference type="NCBIfam" id="TIGR01167">
    <property type="entry name" value="LPXTG_anchor"/>
    <property type="match status" value="1"/>
</dbReference>
<keyword evidence="2" id="KW-1133">Transmembrane helix</keyword>
<dbReference type="Proteomes" id="UP000305929">
    <property type="component" value="Unassembled WGS sequence"/>
</dbReference>
<organism evidence="4 5">
    <name type="scientific">Streptomyces lasalocidi</name>
    <name type="common">Streptomyces lasaliensis</name>
    <dbReference type="NCBI Taxonomy" id="324833"/>
    <lineage>
        <taxon>Bacteria</taxon>
        <taxon>Bacillati</taxon>
        <taxon>Actinomycetota</taxon>
        <taxon>Actinomycetes</taxon>
        <taxon>Kitasatosporales</taxon>
        <taxon>Streptomycetaceae</taxon>
        <taxon>Streptomyces</taxon>
    </lineage>
</organism>
<evidence type="ECO:0000313" key="5">
    <source>
        <dbReference type="Proteomes" id="UP000305929"/>
    </source>
</evidence>
<keyword evidence="2" id="KW-0812">Transmembrane</keyword>
<keyword evidence="3" id="KW-0732">Signal</keyword>
<evidence type="ECO:0000256" key="2">
    <source>
        <dbReference type="SAM" id="Phobius"/>
    </source>
</evidence>
<feature type="region of interest" description="Disordered" evidence="1">
    <location>
        <begin position="136"/>
        <end position="200"/>
    </location>
</feature>
<dbReference type="AlphaFoldDB" id="A0A4U5WP16"/>
<accession>A0A4U5WP16</accession>
<dbReference type="NCBIfam" id="NF041528">
    <property type="entry name" value="strep_LAETG"/>
    <property type="match status" value="1"/>
</dbReference>
<dbReference type="OrthoDB" id="4336573at2"/>
<feature type="chain" id="PRO_5020554611" evidence="3">
    <location>
        <begin position="35"/>
        <end position="236"/>
    </location>
</feature>
<gene>
    <name evidence="4" type="ORF">E4U91_25065</name>
</gene>
<evidence type="ECO:0000256" key="3">
    <source>
        <dbReference type="SAM" id="SignalP"/>
    </source>
</evidence>
<keyword evidence="2" id="KW-0472">Membrane</keyword>
<keyword evidence="5" id="KW-1185">Reference proteome</keyword>
<evidence type="ECO:0000313" key="4">
    <source>
        <dbReference type="EMBL" id="TKT03041.1"/>
    </source>
</evidence>
<reference evidence="4 5" key="1">
    <citation type="submission" date="2019-04" db="EMBL/GenBank/DDBJ databases">
        <title>Streptomyces lasaliensis sp. nov., an Actinomycete isolated from soil which produces the polyether antibiotic lasalocid.</title>
        <authorList>
            <person name="Erwin G."/>
            <person name="Haber C."/>
        </authorList>
    </citation>
    <scope>NUCLEOTIDE SEQUENCE [LARGE SCALE GENOMIC DNA]</scope>
    <source>
        <strain evidence="4 5">X-537</strain>
    </source>
</reference>
<name>A0A4U5WP16_STRLS</name>
<dbReference type="PROSITE" id="PS51257">
    <property type="entry name" value="PROKAR_LIPOPROTEIN"/>
    <property type="match status" value="1"/>
</dbReference>
<protein>
    <submittedName>
        <fullName evidence="4">LPXTG cell wall anchor domain-containing protein</fullName>
    </submittedName>
</protein>
<comment type="caution">
    <text evidence="4">The sequence shown here is derived from an EMBL/GenBank/DDBJ whole genome shotgun (WGS) entry which is preliminary data.</text>
</comment>
<feature type="compositionally biased region" description="Low complexity" evidence="1">
    <location>
        <begin position="150"/>
        <end position="184"/>
    </location>
</feature>
<feature type="transmembrane region" description="Helical" evidence="2">
    <location>
        <begin position="207"/>
        <end position="227"/>
    </location>
</feature>